<comment type="catalytic activity">
    <reaction evidence="1">
        <text>5-amino-6-(5-phospho-D-ribosylamino)uracil + H2O = 5,6-diaminouracil + D-ribose 5-phosphate</text>
        <dbReference type="Rhea" id="RHEA:55020"/>
        <dbReference type="ChEBI" id="CHEBI:15377"/>
        <dbReference type="ChEBI" id="CHEBI:46252"/>
        <dbReference type="ChEBI" id="CHEBI:58453"/>
        <dbReference type="ChEBI" id="CHEBI:78346"/>
    </reaction>
</comment>
<gene>
    <name evidence="7" type="ORF">I4901_16170</name>
</gene>
<dbReference type="SUPFAM" id="SSF143990">
    <property type="entry name" value="YbiA-like"/>
    <property type="match status" value="1"/>
</dbReference>
<dbReference type="NCBIfam" id="TIGR02464">
    <property type="entry name" value="ribofla_fusion"/>
    <property type="match status" value="1"/>
</dbReference>
<comment type="similarity">
    <text evidence="3">Belongs to the YbiA family.</text>
</comment>
<dbReference type="Pfam" id="PF08719">
    <property type="entry name" value="NADAR"/>
    <property type="match status" value="1"/>
</dbReference>
<dbReference type="EMBL" id="JADSJR010000028">
    <property type="protein sequence ID" value="MBG2915906.1"/>
    <property type="molecule type" value="Genomic_DNA"/>
</dbReference>
<dbReference type="RefSeq" id="WP_075674280.1">
    <property type="nucleotide sequence ID" value="NZ_CP047349.1"/>
</dbReference>
<evidence type="ECO:0000256" key="1">
    <source>
        <dbReference type="ARBA" id="ARBA00000022"/>
    </source>
</evidence>
<protein>
    <recommendedName>
        <fullName evidence="4">N-glycosidase YbiA</fullName>
    </recommendedName>
    <alternativeName>
        <fullName evidence="5">Riboflavin biosynthesis intermediates N-glycosidase</fullName>
    </alternativeName>
</protein>
<dbReference type="InterPro" id="IPR012816">
    <property type="entry name" value="NADAR"/>
</dbReference>
<dbReference type="AlphaFoldDB" id="A0A6G6SZ12"/>
<comment type="function">
    <text evidence="6">Catalyzes the hydrolysis of the N-glycosidic bond in the first two intermediates of riboflavin biosynthesis, which are highly reactive metabolites, yielding relatively innocuous products. Thus, can divert a surplus of harmful intermediates into relatively harmless products and pre-empt the damage these intermediates would otherwise do. Helps maintain flavin levels. May act on other substrates in vivo. Has no activity against GTP, nucleoside monophosphates or ADP-ribose. Is Required for swarming motility.</text>
</comment>
<dbReference type="GeneID" id="57334742"/>
<dbReference type="CDD" id="cd15457">
    <property type="entry name" value="NADAR"/>
    <property type="match status" value="1"/>
</dbReference>
<dbReference type="InterPro" id="IPR037238">
    <property type="entry name" value="YbiA-like_sf"/>
</dbReference>
<organism evidence="7 8">
    <name type="scientific">Proteus terrae subsp. cibarius</name>
    <dbReference type="NCBI Taxonomy" id="626774"/>
    <lineage>
        <taxon>Bacteria</taxon>
        <taxon>Pseudomonadati</taxon>
        <taxon>Pseudomonadota</taxon>
        <taxon>Gammaproteobacteria</taxon>
        <taxon>Enterobacterales</taxon>
        <taxon>Morganellaceae</taxon>
        <taxon>Proteus</taxon>
    </lineage>
</organism>
<reference evidence="7" key="1">
    <citation type="submission" date="2020-11" db="EMBL/GenBank/DDBJ databases">
        <title>Enhanced detection system for hospital associated transmission using whole genome sequencing surveillance.</title>
        <authorList>
            <person name="Harrison L.H."/>
            <person name="Van Tyne D."/>
            <person name="Marsh J.W."/>
            <person name="Griffith M.P."/>
            <person name="Snyder D.J."/>
            <person name="Cooper V.S."/>
            <person name="Mustapha M."/>
        </authorList>
    </citation>
    <scope>NUCLEOTIDE SEQUENCE</scope>
    <source>
        <strain evidence="7">PR00070</strain>
    </source>
</reference>
<evidence type="ECO:0000256" key="3">
    <source>
        <dbReference type="ARBA" id="ARBA00008508"/>
    </source>
</evidence>
<evidence type="ECO:0000256" key="2">
    <source>
        <dbReference type="ARBA" id="ARBA00000751"/>
    </source>
</evidence>
<evidence type="ECO:0000256" key="5">
    <source>
        <dbReference type="ARBA" id="ARBA00032343"/>
    </source>
</evidence>
<proteinExistence type="inferred from homology"/>
<evidence type="ECO:0000256" key="4">
    <source>
        <dbReference type="ARBA" id="ARBA00014614"/>
    </source>
</evidence>
<evidence type="ECO:0000313" key="7">
    <source>
        <dbReference type="EMBL" id="MBG2915906.1"/>
    </source>
</evidence>
<comment type="catalytic activity">
    <reaction evidence="2">
        <text>2,5-diamino-6-hydroxy-4-(5-phosphoribosylamino)-pyrimidine + H2O = 2,5,6-triamino-4-hydroxypyrimidine + D-ribose 5-phosphate</text>
        <dbReference type="Rhea" id="RHEA:23436"/>
        <dbReference type="ChEBI" id="CHEBI:15377"/>
        <dbReference type="ChEBI" id="CHEBI:58614"/>
        <dbReference type="ChEBI" id="CHEBI:78346"/>
        <dbReference type="ChEBI" id="CHEBI:137796"/>
    </reaction>
</comment>
<accession>A0A6G6SZ12</accession>
<name>A0A6G6SZ12_9GAMM</name>
<dbReference type="Proteomes" id="UP000612266">
    <property type="component" value="Unassembled WGS sequence"/>
</dbReference>
<evidence type="ECO:0000313" key="8">
    <source>
        <dbReference type="Proteomes" id="UP000612266"/>
    </source>
</evidence>
<dbReference type="Gene3D" id="1.10.357.40">
    <property type="entry name" value="YbiA-like"/>
    <property type="match status" value="1"/>
</dbReference>
<evidence type="ECO:0000256" key="6">
    <source>
        <dbReference type="ARBA" id="ARBA00045377"/>
    </source>
</evidence>
<comment type="caution">
    <text evidence="7">The sequence shown here is derived from an EMBL/GenBank/DDBJ whole genome shotgun (WGS) entry which is preliminary data.</text>
</comment>
<sequence>MDLEQLKKEFRTGKKIKFVYFWGHKSKGNDIAKSCFSQWYPAPFILDEVRYASAEHYMMAEKARLFNDIEVRERIITTSNPGSAKALGREVKGFDQNIWEQHRMDIVIRANIAKFSQNKELGKFLISTGNRVLVEASPVDKIWGVGLSEQDNEINNPLLWNGLNLLGFALMKVRSVLIEGRNQ</sequence>